<sequence length="62" mass="6564">MTFSYWGAGHIALVGVVCLGSVLYIERPVVSAIVGLLGASAILHAAYTIRNERVGEETQVGF</sequence>
<proteinExistence type="predicted"/>
<keyword evidence="1" id="KW-0812">Transmembrane</keyword>
<dbReference type="RefSeq" id="WP_129068846.1">
    <property type="nucleotide sequence ID" value="NZ_RDFA01000003.1"/>
</dbReference>
<organism evidence="2 3">
    <name type="scientific">Halorientalis pallida</name>
    <dbReference type="NCBI Taxonomy" id="2479928"/>
    <lineage>
        <taxon>Archaea</taxon>
        <taxon>Methanobacteriati</taxon>
        <taxon>Methanobacteriota</taxon>
        <taxon>Stenosarchaea group</taxon>
        <taxon>Halobacteria</taxon>
        <taxon>Halobacteriales</taxon>
        <taxon>Haloarculaceae</taxon>
        <taxon>Halorientalis</taxon>
    </lineage>
</organism>
<protein>
    <submittedName>
        <fullName evidence="2">Uncharacterized protein</fullName>
    </submittedName>
</protein>
<accession>A0A498KYH7</accession>
<feature type="transmembrane region" description="Helical" evidence="1">
    <location>
        <begin position="32"/>
        <end position="49"/>
    </location>
</feature>
<dbReference type="AlphaFoldDB" id="A0A498KYH7"/>
<evidence type="ECO:0000313" key="2">
    <source>
        <dbReference type="EMBL" id="RXK49250.1"/>
    </source>
</evidence>
<dbReference type="EMBL" id="RDFA01000003">
    <property type="protein sequence ID" value="RXK49250.1"/>
    <property type="molecule type" value="Genomic_DNA"/>
</dbReference>
<keyword evidence="1" id="KW-0472">Membrane</keyword>
<evidence type="ECO:0000313" key="3">
    <source>
        <dbReference type="Proteomes" id="UP000289691"/>
    </source>
</evidence>
<evidence type="ECO:0000256" key="1">
    <source>
        <dbReference type="SAM" id="Phobius"/>
    </source>
</evidence>
<reference evidence="2 3" key="1">
    <citation type="submission" date="2019-01" db="EMBL/GenBank/DDBJ databases">
        <title>Halorientalis sp. F13-25 a new haloarchaeum isolated from hypersaline water.</title>
        <authorList>
            <person name="Ana D.-V."/>
            <person name="Cristina S.-P."/>
            <person name="Antonio V."/>
        </authorList>
    </citation>
    <scope>NUCLEOTIDE SEQUENCE [LARGE SCALE GENOMIC DNA]</scope>
    <source>
        <strain evidence="2 3">F13-25</strain>
    </source>
</reference>
<keyword evidence="1" id="KW-1133">Transmembrane helix</keyword>
<feature type="transmembrane region" description="Helical" evidence="1">
    <location>
        <begin position="6"/>
        <end position="25"/>
    </location>
</feature>
<gene>
    <name evidence="2" type="ORF">EAF64_10035</name>
</gene>
<name>A0A498KYH7_9EURY</name>
<dbReference type="OrthoDB" id="235688at2157"/>
<dbReference type="Proteomes" id="UP000289691">
    <property type="component" value="Unassembled WGS sequence"/>
</dbReference>
<comment type="caution">
    <text evidence="2">The sequence shown here is derived from an EMBL/GenBank/DDBJ whole genome shotgun (WGS) entry which is preliminary data.</text>
</comment>
<keyword evidence="3" id="KW-1185">Reference proteome</keyword>